<keyword evidence="6 26" id="KW-0812">Transmembrane</keyword>
<comment type="similarity">
    <text evidence="2">Belongs to the cation diffusion facilitator (CDF) transporter (TC 2.A.4) family. SLC30A subfamily.</text>
</comment>
<evidence type="ECO:0000256" key="16">
    <source>
        <dbReference type="ARBA" id="ARBA00023180"/>
    </source>
</evidence>
<dbReference type="Proteomes" id="UP000887566">
    <property type="component" value="Unplaced"/>
</dbReference>
<feature type="transmembrane region" description="Helical" evidence="26">
    <location>
        <begin position="251"/>
        <end position="275"/>
    </location>
</feature>
<dbReference type="WBParaSite" id="PSAMB.scaffold5948size18606.g27626.t1">
    <property type="protein sequence ID" value="PSAMB.scaffold5948size18606.g27626.t1"/>
    <property type="gene ID" value="PSAMB.scaffold5948size18606.g27626"/>
</dbReference>
<comment type="function">
    <text evidence="20">Electroneutral sodium and chloride ion cotransporter, which acts as a key mediator of sodium and chloride reabsorption in kidney distal convoluted tubules. Also acts as a receptor for the pro-inflammatory cytokine IL18, thereby contributing to IL18-induced cytokine production, including IFNG, IL6, IL18 and CCL2. May act either independently of IL18R1, or in a complex with IL18R1.</text>
</comment>
<evidence type="ECO:0000256" key="3">
    <source>
        <dbReference type="ARBA" id="ARBA00022448"/>
    </source>
</evidence>
<feature type="compositionally biased region" description="Basic and acidic residues" evidence="25">
    <location>
        <begin position="580"/>
        <end position="599"/>
    </location>
</feature>
<evidence type="ECO:0000256" key="11">
    <source>
        <dbReference type="ARBA" id="ARBA00022989"/>
    </source>
</evidence>
<keyword evidence="11 26" id="KW-1133">Transmembrane helix</keyword>
<dbReference type="InterPro" id="IPR027469">
    <property type="entry name" value="Cation_efflux_TMD_sf"/>
</dbReference>
<feature type="transmembrane region" description="Helical" evidence="26">
    <location>
        <begin position="480"/>
        <end position="503"/>
    </location>
</feature>
<dbReference type="GO" id="GO:0016324">
    <property type="term" value="C:apical plasma membrane"/>
    <property type="evidence" value="ECO:0007669"/>
    <property type="project" value="UniProtKB-SubCell"/>
</dbReference>
<name>A0A914X1C2_9BILA</name>
<feature type="region of interest" description="Disordered" evidence="25">
    <location>
        <begin position="577"/>
        <end position="600"/>
    </location>
</feature>
<dbReference type="Pfam" id="PF16916">
    <property type="entry name" value="ZT_dimer"/>
    <property type="match status" value="1"/>
</dbReference>
<evidence type="ECO:0000256" key="26">
    <source>
        <dbReference type="SAM" id="Phobius"/>
    </source>
</evidence>
<dbReference type="GO" id="GO:0055064">
    <property type="term" value="P:chloride ion homeostasis"/>
    <property type="evidence" value="ECO:0007669"/>
    <property type="project" value="TreeGrafter"/>
</dbReference>
<evidence type="ECO:0000256" key="2">
    <source>
        <dbReference type="ARBA" id="ARBA00008873"/>
    </source>
</evidence>
<accession>A0A914X1C2</accession>
<comment type="catalytic activity">
    <reaction evidence="19">
        <text>chloride(out) + Na(+)(out) = chloride(in) + Na(+)(in)</text>
        <dbReference type="Rhea" id="RHEA:73887"/>
        <dbReference type="ChEBI" id="CHEBI:17996"/>
        <dbReference type="ChEBI" id="CHEBI:29101"/>
    </reaction>
</comment>
<feature type="transmembrane region" description="Helical" evidence="26">
    <location>
        <begin position="205"/>
        <end position="230"/>
    </location>
</feature>
<dbReference type="GO" id="GO:0055078">
    <property type="term" value="P:sodium ion homeostasis"/>
    <property type="evidence" value="ECO:0007669"/>
    <property type="project" value="TreeGrafter"/>
</dbReference>
<dbReference type="GO" id="GO:0008511">
    <property type="term" value="F:sodium:potassium:chloride symporter activity"/>
    <property type="evidence" value="ECO:0007669"/>
    <property type="project" value="TreeGrafter"/>
</dbReference>
<evidence type="ECO:0000256" key="23">
    <source>
        <dbReference type="ARBA" id="ARBA00076232"/>
    </source>
</evidence>
<feature type="transmembrane region" description="Helical" evidence="26">
    <location>
        <begin position="325"/>
        <end position="345"/>
    </location>
</feature>
<evidence type="ECO:0000256" key="13">
    <source>
        <dbReference type="ARBA" id="ARBA00023065"/>
    </source>
</evidence>
<dbReference type="GO" id="GO:1990573">
    <property type="term" value="P:potassium ion import across plasma membrane"/>
    <property type="evidence" value="ECO:0007669"/>
    <property type="project" value="TreeGrafter"/>
</dbReference>
<evidence type="ECO:0000259" key="27">
    <source>
        <dbReference type="Pfam" id="PF00324"/>
    </source>
</evidence>
<comment type="subcellular location">
    <subcellularLocation>
        <location evidence="1">Apical cell membrane</location>
        <topology evidence="1">Multi-pass membrane protein</topology>
    </subcellularLocation>
</comment>
<evidence type="ECO:0000256" key="14">
    <source>
        <dbReference type="ARBA" id="ARBA00023136"/>
    </source>
</evidence>
<keyword evidence="15" id="KW-1015">Disulfide bond</keyword>
<evidence type="ECO:0000256" key="10">
    <source>
        <dbReference type="ARBA" id="ARBA00022847"/>
    </source>
</evidence>
<dbReference type="PANTHER" id="PTHR11827:SF103">
    <property type="entry name" value="SODIUM CHLORIDE COTRANSPORTER 69, ISOFORM E"/>
    <property type="match status" value="1"/>
</dbReference>
<keyword evidence="14 26" id="KW-0472">Membrane</keyword>
<keyword evidence="30" id="KW-1185">Reference proteome</keyword>
<dbReference type="GO" id="GO:0006884">
    <property type="term" value="P:cell volume homeostasis"/>
    <property type="evidence" value="ECO:0007669"/>
    <property type="project" value="TreeGrafter"/>
</dbReference>
<keyword evidence="7" id="KW-0547">Nucleotide-binding</keyword>
<dbReference type="FunFam" id="1.20.1740.10:FF:000018">
    <property type="entry name" value="solute carrier family 12 member 3 isoform X2"/>
    <property type="match status" value="1"/>
</dbReference>
<evidence type="ECO:0000256" key="12">
    <source>
        <dbReference type="ARBA" id="ARBA00023053"/>
    </source>
</evidence>
<evidence type="ECO:0000256" key="22">
    <source>
        <dbReference type="ARBA" id="ARBA00073714"/>
    </source>
</evidence>
<keyword evidence="3" id="KW-0813">Transport</keyword>
<keyword evidence="9" id="KW-0832">Ubl conjugation</keyword>
<evidence type="ECO:0000256" key="15">
    <source>
        <dbReference type="ARBA" id="ARBA00023157"/>
    </source>
</evidence>
<feature type="transmembrane region" description="Helical" evidence="26">
    <location>
        <begin position="375"/>
        <end position="397"/>
    </location>
</feature>
<dbReference type="InterPro" id="IPR004841">
    <property type="entry name" value="AA-permease/SLC12A_dom"/>
</dbReference>
<protein>
    <recommendedName>
        <fullName evidence="22">Solute carrier family 12 member 3</fullName>
    </recommendedName>
    <alternativeName>
        <fullName evidence="23">Na-Cl symporter</fullName>
    </alternativeName>
    <alternativeName>
        <fullName evidence="24">Thiazide-sensitive sodium-chloride cotransporter</fullName>
    </alternativeName>
</protein>
<feature type="compositionally biased region" description="Polar residues" evidence="25">
    <location>
        <begin position="820"/>
        <end position="833"/>
    </location>
</feature>
<feature type="transmembrane region" description="Helical" evidence="26">
    <location>
        <begin position="172"/>
        <end position="193"/>
    </location>
</feature>
<feature type="domain" description="Amino acid permease/ SLC12A" evidence="27">
    <location>
        <begin position="177"/>
        <end position="557"/>
    </location>
</feature>
<evidence type="ECO:0000256" key="19">
    <source>
        <dbReference type="ARBA" id="ARBA00050884"/>
    </source>
</evidence>
<dbReference type="PANTHER" id="PTHR11827">
    <property type="entry name" value="SOLUTE CARRIER FAMILY 12, CATION COTRANSPORTERS"/>
    <property type="match status" value="1"/>
</dbReference>
<evidence type="ECO:0000313" key="30">
    <source>
        <dbReference type="Proteomes" id="UP000887566"/>
    </source>
</evidence>
<keyword evidence="18" id="KW-0868">Chloride</keyword>
<dbReference type="Pfam" id="PF00324">
    <property type="entry name" value="AA_permease"/>
    <property type="match status" value="1"/>
</dbReference>
<keyword evidence="16" id="KW-0325">Glycoprotein</keyword>
<feature type="domain" description="Cation efflux protein transmembrane" evidence="28">
    <location>
        <begin position="627"/>
        <end position="704"/>
    </location>
</feature>
<dbReference type="InterPro" id="IPR027470">
    <property type="entry name" value="Cation_efflux_CTD"/>
</dbReference>
<evidence type="ECO:0000256" key="24">
    <source>
        <dbReference type="ARBA" id="ARBA00077939"/>
    </source>
</evidence>
<dbReference type="InterPro" id="IPR004842">
    <property type="entry name" value="SLC12A_fam"/>
</dbReference>
<sequence>MADSIDSESNRSSDPDGFRVESVTEGDNSTGYQRRPDSVSSLSSVGRFQIASLKDNHESNAIHISVSSSNIQNQRKESFDTDEIRLADEKNMRNTLTIEKPPAIDFYLNLDKAEGCSSSRPSMITLVHGKSIDSIKLEITNSKGDRLGKQELSTNQVKNVEQRILSVARVKFGWLEGVFVRCILNILGVMLYLRISWVTGQAGIGLGSAIVLLASVVTTITTISLCAICTNGEVKGGGAYFVISRTLGPEFGGSIGLIFSMANTIGAAMYVVGFAETVRDLMKEKGWIIIDNGIMDVRIIGLITCTLLMAIVFIGTSFESRMQVILLFILIASIISYWTGTFLPVTEHQQLRGVTGYNFGTLTTNFLPAWRGEDFFSVFAVYFPAATGIMAGANISGDLANPQKAIPKGTLLAIAVTTALYLLTIWQTGATCVRDADGLSPPLFSNESSLKWIQPDCVYNATCEYGLMNYFQVMEIESGWGPLITAGIFAATLSSALASLVSAPKVFQAVCKDHLFPYIHYFSKGYGKDDEPRRAYCLGYIIAMLMILLGTVVATEAHNVSVLNNMADNPHKLVHQSSKMARDESGLTPNHEDTTDESRALTGTQSNRVVIVDDKNNRLTDKKAEKTKKAGGTAAQMNMHGVFLHILGDAFGSLIVIISAGVCYFFKEKEYLQLYLDPSLSLIMVCVIVTTTVPLLKETALILLQTTPKYMNVQTMKAKLLKFDGVLAIHEFHVWRLAGQKIIATAHIRFRSLTDYLQAAEKIKNFFHEQEIHSTTIQPEFAEMIPAESNHELTSDGHCFLSCPPEQCDTSATCCGPVDSSATKTPAGSLSPRTKTETAPPPPSEDSAKSTG</sequence>
<evidence type="ECO:0000256" key="18">
    <source>
        <dbReference type="ARBA" id="ARBA00023214"/>
    </source>
</evidence>
<dbReference type="AlphaFoldDB" id="A0A914X1C2"/>
<keyword evidence="17" id="KW-0739">Sodium transport</keyword>
<keyword evidence="4" id="KW-1003">Cell membrane</keyword>
<evidence type="ECO:0000256" key="4">
    <source>
        <dbReference type="ARBA" id="ARBA00022475"/>
    </source>
</evidence>
<evidence type="ECO:0000256" key="5">
    <source>
        <dbReference type="ARBA" id="ARBA00022553"/>
    </source>
</evidence>
<evidence type="ECO:0000313" key="31">
    <source>
        <dbReference type="WBParaSite" id="PSAMB.scaffold5948size18606.g27626.t1"/>
    </source>
</evidence>
<evidence type="ECO:0000256" key="21">
    <source>
        <dbReference type="ARBA" id="ARBA00063035"/>
    </source>
</evidence>
<keyword evidence="10" id="KW-0769">Symport</keyword>
<feature type="region of interest" description="Disordered" evidence="25">
    <location>
        <begin position="1"/>
        <end position="40"/>
    </location>
</feature>
<dbReference type="InterPro" id="IPR058533">
    <property type="entry name" value="Cation_efflux_TM"/>
</dbReference>
<proteinExistence type="inferred from homology"/>
<dbReference type="InterPro" id="IPR002524">
    <property type="entry name" value="Cation_efflux"/>
</dbReference>
<dbReference type="Gene3D" id="1.20.1510.10">
    <property type="entry name" value="Cation efflux protein transmembrane domain"/>
    <property type="match status" value="1"/>
</dbReference>
<feature type="transmembrane region" description="Helical" evidence="26">
    <location>
        <begin position="678"/>
        <end position="696"/>
    </location>
</feature>
<feature type="transmembrane region" description="Helical" evidence="26">
    <location>
        <begin position="295"/>
        <end position="318"/>
    </location>
</feature>
<dbReference type="GO" id="GO:0055075">
    <property type="term" value="P:potassium ion homeostasis"/>
    <property type="evidence" value="ECO:0007669"/>
    <property type="project" value="TreeGrafter"/>
</dbReference>
<feature type="domain" description="Cation efflux protein cytoplasmic" evidence="29">
    <location>
        <begin position="711"/>
        <end position="780"/>
    </location>
</feature>
<feature type="compositionally biased region" description="Basic and acidic residues" evidence="25">
    <location>
        <begin position="8"/>
        <end position="19"/>
    </location>
</feature>
<feature type="transmembrane region" description="Helical" evidence="26">
    <location>
        <begin position="409"/>
        <end position="429"/>
    </location>
</feature>
<evidence type="ECO:0000256" key="20">
    <source>
        <dbReference type="ARBA" id="ARBA00056815"/>
    </source>
</evidence>
<evidence type="ECO:0000256" key="9">
    <source>
        <dbReference type="ARBA" id="ARBA00022843"/>
    </source>
</evidence>
<dbReference type="Gene3D" id="1.20.1740.10">
    <property type="entry name" value="Amino acid/polyamine transporter I"/>
    <property type="match status" value="1"/>
</dbReference>
<evidence type="ECO:0000256" key="17">
    <source>
        <dbReference type="ARBA" id="ARBA00023201"/>
    </source>
</evidence>
<feature type="compositionally biased region" description="Polar residues" evidence="25">
    <location>
        <begin position="25"/>
        <end position="40"/>
    </location>
</feature>
<evidence type="ECO:0000256" key="8">
    <source>
        <dbReference type="ARBA" id="ARBA00022840"/>
    </source>
</evidence>
<feature type="transmembrane region" description="Helical" evidence="26">
    <location>
        <begin position="535"/>
        <end position="554"/>
    </location>
</feature>
<keyword evidence="12" id="KW-0915">Sodium</keyword>
<evidence type="ECO:0000256" key="1">
    <source>
        <dbReference type="ARBA" id="ARBA00004424"/>
    </source>
</evidence>
<keyword evidence="8" id="KW-0067">ATP-binding</keyword>
<evidence type="ECO:0000256" key="7">
    <source>
        <dbReference type="ARBA" id="ARBA00022741"/>
    </source>
</evidence>
<reference evidence="31" key="1">
    <citation type="submission" date="2022-11" db="UniProtKB">
        <authorList>
            <consortium name="WormBaseParasite"/>
        </authorList>
    </citation>
    <scope>IDENTIFICATION</scope>
</reference>
<dbReference type="GO" id="GO:0005524">
    <property type="term" value="F:ATP binding"/>
    <property type="evidence" value="ECO:0007669"/>
    <property type="project" value="UniProtKB-KW"/>
</dbReference>
<dbReference type="NCBIfam" id="TIGR01297">
    <property type="entry name" value="CDF"/>
    <property type="match status" value="1"/>
</dbReference>
<keyword evidence="13" id="KW-0406">Ion transport</keyword>
<evidence type="ECO:0000256" key="25">
    <source>
        <dbReference type="SAM" id="MobiDB-lite"/>
    </source>
</evidence>
<organism evidence="30 31">
    <name type="scientific">Plectus sambesii</name>
    <dbReference type="NCBI Taxonomy" id="2011161"/>
    <lineage>
        <taxon>Eukaryota</taxon>
        <taxon>Metazoa</taxon>
        <taxon>Ecdysozoa</taxon>
        <taxon>Nematoda</taxon>
        <taxon>Chromadorea</taxon>
        <taxon>Plectida</taxon>
        <taxon>Plectina</taxon>
        <taxon>Plectoidea</taxon>
        <taxon>Plectidae</taxon>
        <taxon>Plectus</taxon>
    </lineage>
</organism>
<evidence type="ECO:0000259" key="29">
    <source>
        <dbReference type="Pfam" id="PF16916"/>
    </source>
</evidence>
<feature type="region of interest" description="Disordered" evidence="25">
    <location>
        <begin position="820"/>
        <end position="852"/>
    </location>
</feature>
<keyword evidence="5" id="KW-0597">Phosphoprotein</keyword>
<feature type="transmembrane region" description="Helical" evidence="26">
    <location>
        <begin position="642"/>
        <end position="666"/>
    </location>
</feature>
<comment type="subunit">
    <text evidence="21">Homodimer; adopts a domain-swap conformation at the scissor helices connecting the transmembrane domain and C-terminal domain. Interacts with KLHL3. Interacts with IL18R1; this interaction is increased by IL18 treatment.</text>
</comment>
<dbReference type="SUPFAM" id="SSF161111">
    <property type="entry name" value="Cation efflux protein transmembrane domain-like"/>
    <property type="match status" value="1"/>
</dbReference>
<evidence type="ECO:0000259" key="28">
    <source>
        <dbReference type="Pfam" id="PF01545"/>
    </source>
</evidence>
<dbReference type="Pfam" id="PF01545">
    <property type="entry name" value="Cation_efflux"/>
    <property type="match status" value="1"/>
</dbReference>
<evidence type="ECO:0000256" key="6">
    <source>
        <dbReference type="ARBA" id="ARBA00022692"/>
    </source>
</evidence>